<protein>
    <submittedName>
        <fullName evidence="2">Uncharacterized protein</fullName>
    </submittedName>
</protein>
<dbReference type="PANTHER" id="PTHR33069">
    <property type="entry name" value="CHROMOSOME 7, WHOLE GENOME SHOTGUN SEQUENCE-RELATED"/>
    <property type="match status" value="1"/>
</dbReference>
<keyword evidence="3" id="KW-1185">Reference proteome</keyword>
<comment type="caution">
    <text evidence="2">The sequence shown here is derived from an EMBL/GenBank/DDBJ whole genome shotgun (WGS) entry which is preliminary data.</text>
</comment>
<dbReference type="OrthoDB" id="2501791at2759"/>
<gene>
    <name evidence="2" type="ORF">PSTG_08687</name>
</gene>
<dbReference type="Proteomes" id="UP000054564">
    <property type="component" value="Unassembled WGS sequence"/>
</dbReference>
<dbReference type="PANTHER" id="PTHR33069:SF3">
    <property type="entry name" value="DYNEIN HEAVY CHAIN TAIL DOMAIN-CONTAINING PROTEIN"/>
    <property type="match status" value="1"/>
</dbReference>
<proteinExistence type="predicted"/>
<evidence type="ECO:0000313" key="3">
    <source>
        <dbReference type="Proteomes" id="UP000054564"/>
    </source>
</evidence>
<dbReference type="AlphaFoldDB" id="A0A0L0VGA8"/>
<evidence type="ECO:0000313" key="2">
    <source>
        <dbReference type="EMBL" id="KNE98014.1"/>
    </source>
</evidence>
<evidence type="ECO:0000256" key="1">
    <source>
        <dbReference type="SAM" id="MobiDB-lite"/>
    </source>
</evidence>
<name>A0A0L0VGA8_9BASI</name>
<dbReference type="EMBL" id="AJIL01000061">
    <property type="protein sequence ID" value="KNE98014.1"/>
    <property type="molecule type" value="Genomic_DNA"/>
</dbReference>
<reference evidence="3" key="1">
    <citation type="submission" date="2014-03" db="EMBL/GenBank/DDBJ databases">
        <title>The Genome Sequence of Puccinia striiformis f. sp. tritici PST-78.</title>
        <authorList>
            <consortium name="The Broad Institute Genome Sequencing Platform"/>
            <person name="Cuomo C."/>
            <person name="Hulbert S."/>
            <person name="Chen X."/>
            <person name="Walker B."/>
            <person name="Young S.K."/>
            <person name="Zeng Q."/>
            <person name="Gargeya S."/>
            <person name="Fitzgerald M."/>
            <person name="Haas B."/>
            <person name="Abouelleil A."/>
            <person name="Alvarado L."/>
            <person name="Arachchi H.M."/>
            <person name="Berlin A.M."/>
            <person name="Chapman S.B."/>
            <person name="Goldberg J."/>
            <person name="Griggs A."/>
            <person name="Gujja S."/>
            <person name="Hansen M."/>
            <person name="Howarth C."/>
            <person name="Imamovic A."/>
            <person name="Larimer J."/>
            <person name="McCowan C."/>
            <person name="Montmayeur A."/>
            <person name="Murphy C."/>
            <person name="Neiman D."/>
            <person name="Pearson M."/>
            <person name="Priest M."/>
            <person name="Roberts A."/>
            <person name="Saif S."/>
            <person name="Shea T."/>
            <person name="Sisk P."/>
            <person name="Sykes S."/>
            <person name="Wortman J."/>
            <person name="Nusbaum C."/>
            <person name="Birren B."/>
        </authorList>
    </citation>
    <scope>NUCLEOTIDE SEQUENCE [LARGE SCALE GENOMIC DNA]</scope>
    <source>
        <strain evidence="3">race PST-78</strain>
    </source>
</reference>
<feature type="compositionally biased region" description="Acidic residues" evidence="1">
    <location>
        <begin position="443"/>
        <end position="479"/>
    </location>
</feature>
<sequence length="479" mass="54738">MAEQAPMETVARTIAAFRSTNPNGKLEQDYQVIFRQAIRQLFQRLLTHRRRTLSSPTIRTPNEASQTGAAIANKMARVFLPALREKLRQLPAAMHPSSMRSGSSTWFEAILDNLIEIDKLLAEIDSSIITIWRTWNPRQGQERTAHQLSSYRGKMDTYRIEELLAGPICQLLIVCGKFFIDFSFSSPSSENHIITQRWNTVSTRTNTSIVNLDRLIRYLQKPLTAAALHECQDLLAKIDKYIKLLYKHMNPTFHTPSEDVESGYESDEYIEELSATGKKYVRNGIPVIKLCRVFFNKLSRSTNSQPLIFFGPGMKMDDDRVKDVLVHTEEAKRLIYEFTDEVTYSPSHRQNAETVSINIQGALIDCWGDVEDYWKSLLASNDPRVDQEAIADARQWLDSFKSAWFSATTKMMMAAGWQCPGSNDHDEPDTDEDGGGLYFGGYETEEEDYDDEEEDENVDEEDSDDEDDESVDEDDADKK</sequence>
<organism evidence="2 3">
    <name type="scientific">Puccinia striiformis f. sp. tritici PST-78</name>
    <dbReference type="NCBI Taxonomy" id="1165861"/>
    <lineage>
        <taxon>Eukaryota</taxon>
        <taxon>Fungi</taxon>
        <taxon>Dikarya</taxon>
        <taxon>Basidiomycota</taxon>
        <taxon>Pucciniomycotina</taxon>
        <taxon>Pucciniomycetes</taxon>
        <taxon>Pucciniales</taxon>
        <taxon>Pucciniaceae</taxon>
        <taxon>Puccinia</taxon>
    </lineage>
</organism>
<accession>A0A0L0VGA8</accession>
<feature type="region of interest" description="Disordered" evidence="1">
    <location>
        <begin position="418"/>
        <end position="479"/>
    </location>
</feature>